<accession>A0A1F6P0I5</accession>
<comment type="caution">
    <text evidence="1">The sequence shown here is derived from an EMBL/GenBank/DDBJ whole genome shotgun (WGS) entry which is preliminary data.</text>
</comment>
<dbReference type="AlphaFoldDB" id="A0A1F6P0I5"/>
<proteinExistence type="predicted"/>
<dbReference type="EMBL" id="MFRC01000034">
    <property type="protein sequence ID" value="OGH89641.1"/>
    <property type="molecule type" value="Genomic_DNA"/>
</dbReference>
<evidence type="ECO:0000313" key="1">
    <source>
        <dbReference type="EMBL" id="OGH89641.1"/>
    </source>
</evidence>
<dbReference type="Proteomes" id="UP000178490">
    <property type="component" value="Unassembled WGS sequence"/>
</dbReference>
<evidence type="ECO:0008006" key="3">
    <source>
        <dbReference type="Google" id="ProtNLM"/>
    </source>
</evidence>
<sequence>MQIDINNFQPFQHDKQESKNQLINFARTQDVSKVEGVFTATLIYTNLVDYLAKHLLENLRKMVCIDTYKRFGGVFYYDPNNQRINLSLGELCNNLDHFDFPDKKDLMENLRKFSKLRNQIMHNLMQLDLTNNAAQFEQDLKNVSALAEEVLLKYNIIVRGVTTVWQVANNPQQ</sequence>
<reference evidence="1 2" key="1">
    <citation type="journal article" date="2016" name="Nat. Commun.">
        <title>Thousands of microbial genomes shed light on interconnected biogeochemical processes in an aquifer system.</title>
        <authorList>
            <person name="Anantharaman K."/>
            <person name="Brown C.T."/>
            <person name="Hug L.A."/>
            <person name="Sharon I."/>
            <person name="Castelle C.J."/>
            <person name="Probst A.J."/>
            <person name="Thomas B.C."/>
            <person name="Singh A."/>
            <person name="Wilkins M.J."/>
            <person name="Karaoz U."/>
            <person name="Brodie E.L."/>
            <person name="Williams K.H."/>
            <person name="Hubbard S.S."/>
            <person name="Banfield J.F."/>
        </authorList>
    </citation>
    <scope>NUCLEOTIDE SEQUENCE [LARGE SCALE GENOMIC DNA]</scope>
</reference>
<organism evidence="1 2">
    <name type="scientific">Candidatus Magasanikbacteria bacterium RIFOXYD2_FULL_36_9</name>
    <dbReference type="NCBI Taxonomy" id="1798707"/>
    <lineage>
        <taxon>Bacteria</taxon>
        <taxon>Candidatus Magasanikiibacteriota</taxon>
    </lineage>
</organism>
<name>A0A1F6P0I5_9BACT</name>
<protein>
    <recommendedName>
        <fullName evidence="3">RiboL-PSP-HEPN domain-containing protein</fullName>
    </recommendedName>
</protein>
<evidence type="ECO:0000313" key="2">
    <source>
        <dbReference type="Proteomes" id="UP000178490"/>
    </source>
</evidence>
<gene>
    <name evidence="1" type="ORF">A2537_00555</name>
</gene>